<dbReference type="PANTHER" id="PTHR37456:SF6">
    <property type="entry name" value="COLLAGEN ALPHA-1(XXIII) CHAIN-LIKE ISOFORM X2"/>
    <property type="match status" value="1"/>
</dbReference>
<evidence type="ECO:0000256" key="1">
    <source>
        <dbReference type="ARBA" id="ARBA00004302"/>
    </source>
</evidence>
<evidence type="ECO:0000313" key="12">
    <source>
        <dbReference type="EnsemblMetazoa" id="SMAR011327-PA"/>
    </source>
</evidence>
<proteinExistence type="predicted"/>
<evidence type="ECO:0000256" key="9">
    <source>
        <dbReference type="ARBA" id="ARBA00064856"/>
    </source>
</evidence>
<keyword evidence="8" id="KW-1015">Disulfide bond</keyword>
<dbReference type="eggNOG" id="KOG3544">
    <property type="taxonomic scope" value="Eukaryota"/>
</dbReference>
<comment type="subcellular location">
    <subcellularLocation>
        <location evidence="1">Secreted</location>
        <location evidence="1">Extracellular space</location>
        <location evidence="1">Extracellular matrix</location>
        <location evidence="1">Basement membrane</location>
    </subcellularLocation>
</comment>
<feature type="domain" description="Collagen IV NC1" evidence="11">
    <location>
        <begin position="226"/>
        <end position="452"/>
    </location>
</feature>
<dbReference type="OMA" id="NDIEMRI"/>
<keyword evidence="3" id="KW-0272">Extracellular matrix</keyword>
<dbReference type="SUPFAM" id="SSF56436">
    <property type="entry name" value="C-type lectin-like"/>
    <property type="match status" value="2"/>
</dbReference>
<name>T1JC20_STRMM</name>
<dbReference type="GO" id="GO:0005604">
    <property type="term" value="C:basement membrane"/>
    <property type="evidence" value="ECO:0007669"/>
    <property type="project" value="UniProtKB-SubCell"/>
</dbReference>
<sequence length="452" mass="46719">MGHMVPLLSDPLIVKGGRRLDLNNPELFDKDLMDTFNSQSLKFWNNVEPDLMLMDSSPGPQGAPGQKGDAGIPGQPGRYGDRGPQGQKGDLGRSGLPGAAGLPGPAGPPGLTGRDGSPGGKGESGKPGLSGAKGQNGLPGPAGPLGAPGENGARGSDGFPGQPGLLGQKGDRGLDGLSGIPGLTGAKGKKGAPGSGAGRLTGPKGNRGFPGVPGPPGIDGAPCLPGNLLVKHSQTSEIPLCPNNYVKMWEGYSLLHIEGSEKTYNQDLGFAGSCVRRFSTMPFVFCDLNNVCNYASRNDKSFWLSTNVPIPMMPVSENAIKSYISRCVVCEAPANVIAVHSQSLAIPDCPSGWSGLGIGYSFAMHTTAGAEGGGQSLSSPGSCLEDFRATPFIECHGARGTCHYYASYASKHSFWLATIDPDKMFVKPSSVTLKAGSQRSRVSRCQVCVKNV</sequence>
<keyword evidence="6" id="KW-0084">Basement membrane</keyword>
<accession>T1JC20</accession>
<keyword evidence="4" id="KW-0732">Signal</keyword>
<dbReference type="InterPro" id="IPR008160">
    <property type="entry name" value="Collagen"/>
</dbReference>
<dbReference type="FunFam" id="2.170.240.10:FF:000001">
    <property type="entry name" value="Collagen IV alpha 1 chain"/>
    <property type="match status" value="1"/>
</dbReference>
<dbReference type="Gene3D" id="2.170.240.10">
    <property type="entry name" value="Collagen IV, non-collagenous"/>
    <property type="match status" value="1"/>
</dbReference>
<evidence type="ECO:0000256" key="7">
    <source>
        <dbReference type="ARBA" id="ARBA00023119"/>
    </source>
</evidence>
<reference evidence="13" key="1">
    <citation type="submission" date="2011-05" db="EMBL/GenBank/DDBJ databases">
        <authorList>
            <person name="Richards S.R."/>
            <person name="Qu J."/>
            <person name="Jiang H."/>
            <person name="Jhangiani S.N."/>
            <person name="Agravi P."/>
            <person name="Goodspeed R."/>
            <person name="Gross S."/>
            <person name="Mandapat C."/>
            <person name="Jackson L."/>
            <person name="Mathew T."/>
            <person name="Pu L."/>
            <person name="Thornton R."/>
            <person name="Saada N."/>
            <person name="Wilczek-Boney K.B."/>
            <person name="Lee S."/>
            <person name="Kovar C."/>
            <person name="Wu Y."/>
            <person name="Scherer S.E."/>
            <person name="Worley K.C."/>
            <person name="Muzny D.M."/>
            <person name="Gibbs R."/>
        </authorList>
    </citation>
    <scope>NUCLEOTIDE SEQUENCE</scope>
    <source>
        <strain evidence="13">Brora</strain>
    </source>
</reference>
<dbReference type="GO" id="GO:0005201">
    <property type="term" value="F:extracellular matrix structural constituent"/>
    <property type="evidence" value="ECO:0007669"/>
    <property type="project" value="InterPro"/>
</dbReference>
<dbReference type="InterPro" id="IPR036954">
    <property type="entry name" value="Collagen_IV_NC_sf"/>
</dbReference>
<evidence type="ECO:0000313" key="13">
    <source>
        <dbReference type="Proteomes" id="UP000014500"/>
    </source>
</evidence>
<dbReference type="SMART" id="SM00111">
    <property type="entry name" value="C4"/>
    <property type="match status" value="2"/>
</dbReference>
<keyword evidence="7" id="KW-0176">Collagen</keyword>
<dbReference type="Proteomes" id="UP000014500">
    <property type="component" value="Unassembled WGS sequence"/>
</dbReference>
<evidence type="ECO:0000256" key="8">
    <source>
        <dbReference type="ARBA" id="ARBA00023157"/>
    </source>
</evidence>
<evidence type="ECO:0000256" key="3">
    <source>
        <dbReference type="ARBA" id="ARBA00022530"/>
    </source>
</evidence>
<reference evidence="12" key="2">
    <citation type="submission" date="2015-02" db="UniProtKB">
        <authorList>
            <consortium name="EnsemblMetazoa"/>
        </authorList>
    </citation>
    <scope>IDENTIFICATION</scope>
</reference>
<dbReference type="STRING" id="126957.T1JC20"/>
<evidence type="ECO:0000259" key="11">
    <source>
        <dbReference type="PROSITE" id="PS51403"/>
    </source>
</evidence>
<evidence type="ECO:0000256" key="4">
    <source>
        <dbReference type="ARBA" id="ARBA00022729"/>
    </source>
</evidence>
<keyword evidence="2" id="KW-0964">Secreted</keyword>
<evidence type="ECO:0000256" key="6">
    <source>
        <dbReference type="ARBA" id="ARBA00022869"/>
    </source>
</evidence>
<keyword evidence="5" id="KW-0677">Repeat</keyword>
<dbReference type="InterPro" id="IPR001442">
    <property type="entry name" value="Collagen_IV_NC"/>
</dbReference>
<feature type="region of interest" description="Disordered" evidence="10">
    <location>
        <begin position="52"/>
        <end position="217"/>
    </location>
</feature>
<dbReference type="GO" id="GO:0009792">
    <property type="term" value="P:embryo development ending in birth or egg hatching"/>
    <property type="evidence" value="ECO:0007669"/>
    <property type="project" value="UniProtKB-ARBA"/>
</dbReference>
<dbReference type="PANTHER" id="PTHR37456">
    <property type="entry name" value="SI:CH211-266K2.1"/>
    <property type="match status" value="1"/>
</dbReference>
<evidence type="ECO:0000256" key="5">
    <source>
        <dbReference type="ARBA" id="ARBA00022737"/>
    </source>
</evidence>
<dbReference type="HOGENOM" id="CLU_022857_2_0_1"/>
<dbReference type="EnsemblMetazoa" id="SMAR011327-RA">
    <property type="protein sequence ID" value="SMAR011327-PA"/>
    <property type="gene ID" value="SMAR011327"/>
</dbReference>
<dbReference type="EMBL" id="JH432046">
    <property type="status" value="NOT_ANNOTATED_CDS"/>
    <property type="molecule type" value="Genomic_DNA"/>
</dbReference>
<dbReference type="Pfam" id="PF01413">
    <property type="entry name" value="C4"/>
    <property type="match status" value="2"/>
</dbReference>
<dbReference type="PROSITE" id="PS51403">
    <property type="entry name" value="NC1_IV"/>
    <property type="match status" value="1"/>
</dbReference>
<dbReference type="InterPro" id="IPR050938">
    <property type="entry name" value="Collagen_Structural_Proteins"/>
</dbReference>
<dbReference type="PhylomeDB" id="T1JC20"/>
<dbReference type="AlphaFoldDB" id="T1JC20"/>
<dbReference type="GO" id="GO:0005581">
    <property type="term" value="C:collagen trimer"/>
    <property type="evidence" value="ECO:0007669"/>
    <property type="project" value="UniProtKB-KW"/>
</dbReference>
<organism evidence="12 13">
    <name type="scientific">Strigamia maritima</name>
    <name type="common">European centipede</name>
    <name type="synonym">Geophilus maritimus</name>
    <dbReference type="NCBI Taxonomy" id="126957"/>
    <lineage>
        <taxon>Eukaryota</taxon>
        <taxon>Metazoa</taxon>
        <taxon>Ecdysozoa</taxon>
        <taxon>Arthropoda</taxon>
        <taxon>Myriapoda</taxon>
        <taxon>Chilopoda</taxon>
        <taxon>Pleurostigmophora</taxon>
        <taxon>Geophilomorpha</taxon>
        <taxon>Linotaeniidae</taxon>
        <taxon>Strigamia</taxon>
    </lineage>
</organism>
<dbReference type="Pfam" id="PF01391">
    <property type="entry name" value="Collagen"/>
    <property type="match status" value="1"/>
</dbReference>
<protein>
    <recommendedName>
        <fullName evidence="11">Collagen IV NC1 domain-containing protein</fullName>
    </recommendedName>
</protein>
<evidence type="ECO:0000256" key="10">
    <source>
        <dbReference type="SAM" id="MobiDB-lite"/>
    </source>
</evidence>
<dbReference type="InterPro" id="IPR016187">
    <property type="entry name" value="CTDL_fold"/>
</dbReference>
<comment type="subunit">
    <text evidence="9">Trimers of two alpha 1(IV) and one alpha 2(IV) chain. Type IV collagen forms a mesh-like network linked through intermolecular interactions between 7S domains and between NC1 domains.</text>
</comment>
<evidence type="ECO:0000256" key="2">
    <source>
        <dbReference type="ARBA" id="ARBA00022525"/>
    </source>
</evidence>
<keyword evidence="13" id="KW-1185">Reference proteome</keyword>